<evidence type="ECO:0000313" key="2">
    <source>
        <dbReference type="EMBL" id="KAF2894720.1"/>
    </source>
</evidence>
<dbReference type="OrthoDB" id="6756758at2759"/>
<accession>A0A8K0G7Q3</accession>
<comment type="subcellular location">
    <subcellularLocation>
        <location evidence="1">Nucleus</location>
    </subcellularLocation>
</comment>
<evidence type="ECO:0000313" key="3">
    <source>
        <dbReference type="Proteomes" id="UP000801492"/>
    </source>
</evidence>
<gene>
    <name evidence="2" type="ORF">ILUMI_11452</name>
</gene>
<dbReference type="AlphaFoldDB" id="A0A8K0G7Q3"/>
<reference evidence="2" key="1">
    <citation type="submission" date="2019-08" db="EMBL/GenBank/DDBJ databases">
        <title>The genome of the North American firefly Photinus pyralis.</title>
        <authorList>
            <consortium name="Photinus pyralis genome working group"/>
            <person name="Fallon T.R."/>
            <person name="Sander Lower S.E."/>
            <person name="Weng J.-K."/>
        </authorList>
    </citation>
    <scope>NUCLEOTIDE SEQUENCE</scope>
    <source>
        <strain evidence="2">TRF0915ILg1</strain>
        <tissue evidence="2">Whole body</tissue>
    </source>
</reference>
<dbReference type="SUPFAM" id="SSF46689">
    <property type="entry name" value="Homeodomain-like"/>
    <property type="match status" value="1"/>
</dbReference>
<proteinExistence type="predicted"/>
<dbReference type="GO" id="GO:0005634">
    <property type="term" value="C:nucleus"/>
    <property type="evidence" value="ECO:0007669"/>
    <property type="project" value="UniProtKB-SubCell"/>
</dbReference>
<sequence>MSKVREGVKYEKQYTEENVLSALEVIENEKSQRNASETVNVPHQTLQFRNSSKFTNKTTLGPTSVLTSEEESILEELERKHEAAKLLDKALNTSPAREGRIRKVWSVKQPICYTPEEALLLMVEANLTKSQYKKICQNTKHRHYFEENVGNIQSQEPSTTDTIYNRQNETTNSTADIEIENIDIMFKENGGSIQSQNPSTTYTTKNKKENKANCSFSDYIVWSKTPERKGKKRDQTTTFRVNQFQLEKIAD</sequence>
<dbReference type="EMBL" id="VTPC01006729">
    <property type="protein sequence ID" value="KAF2894720.1"/>
    <property type="molecule type" value="Genomic_DNA"/>
</dbReference>
<keyword evidence="3" id="KW-1185">Reference proteome</keyword>
<dbReference type="Proteomes" id="UP000801492">
    <property type="component" value="Unassembled WGS sequence"/>
</dbReference>
<evidence type="ECO:0000256" key="1">
    <source>
        <dbReference type="ARBA" id="ARBA00004123"/>
    </source>
</evidence>
<name>A0A8K0G7Q3_IGNLU</name>
<organism evidence="2 3">
    <name type="scientific">Ignelater luminosus</name>
    <name type="common">Cucubano</name>
    <name type="synonym">Pyrophorus luminosus</name>
    <dbReference type="NCBI Taxonomy" id="2038154"/>
    <lineage>
        <taxon>Eukaryota</taxon>
        <taxon>Metazoa</taxon>
        <taxon>Ecdysozoa</taxon>
        <taxon>Arthropoda</taxon>
        <taxon>Hexapoda</taxon>
        <taxon>Insecta</taxon>
        <taxon>Pterygota</taxon>
        <taxon>Neoptera</taxon>
        <taxon>Endopterygota</taxon>
        <taxon>Coleoptera</taxon>
        <taxon>Polyphaga</taxon>
        <taxon>Elateriformia</taxon>
        <taxon>Elateroidea</taxon>
        <taxon>Elateridae</taxon>
        <taxon>Agrypninae</taxon>
        <taxon>Pyrophorini</taxon>
        <taxon>Ignelater</taxon>
    </lineage>
</organism>
<dbReference type="InterPro" id="IPR009057">
    <property type="entry name" value="Homeodomain-like_sf"/>
</dbReference>
<protein>
    <submittedName>
        <fullName evidence="2">Uncharacterized protein</fullName>
    </submittedName>
</protein>
<comment type="caution">
    <text evidence="2">The sequence shown here is derived from an EMBL/GenBank/DDBJ whole genome shotgun (WGS) entry which is preliminary data.</text>
</comment>